<comment type="similarity">
    <text evidence="2">Belongs to the acyl-CoA dehydrogenase family.</text>
</comment>
<dbReference type="SUPFAM" id="SSF47203">
    <property type="entry name" value="Acyl-CoA dehydrogenase C-terminal domain-like"/>
    <property type="match status" value="1"/>
</dbReference>
<dbReference type="InterPro" id="IPR009100">
    <property type="entry name" value="AcylCoA_DH/oxidase_NM_dom_sf"/>
</dbReference>
<feature type="transmembrane region" description="Helical" evidence="10">
    <location>
        <begin position="716"/>
        <end position="734"/>
    </location>
</feature>
<accession>A0A1Q9DLD1</accession>
<keyword evidence="4 10" id="KW-0812">Transmembrane</keyword>
<dbReference type="InterPro" id="IPR001736">
    <property type="entry name" value="PLipase_D/transphosphatidylase"/>
</dbReference>
<dbReference type="InterPro" id="IPR052904">
    <property type="entry name" value="Acyl-CoA_dehydrogenase-like"/>
</dbReference>
<comment type="subcellular location">
    <subcellularLocation>
        <location evidence="1">Membrane</location>
        <topology evidence="1">Multi-pass membrane protein</topology>
    </subcellularLocation>
</comment>
<feature type="transmembrane region" description="Helical" evidence="10">
    <location>
        <begin position="410"/>
        <end position="430"/>
    </location>
</feature>
<dbReference type="InterPro" id="IPR006091">
    <property type="entry name" value="Acyl-CoA_Oxase/DH_mid-dom"/>
</dbReference>
<dbReference type="GO" id="GO:0005509">
    <property type="term" value="F:calcium ion binding"/>
    <property type="evidence" value="ECO:0007669"/>
    <property type="project" value="InterPro"/>
</dbReference>
<feature type="compositionally biased region" description="Basic and acidic residues" evidence="9">
    <location>
        <begin position="140"/>
        <end position="162"/>
    </location>
</feature>
<dbReference type="InterPro" id="IPR058917">
    <property type="entry name" value="RESC6_dom"/>
</dbReference>
<keyword evidence="5" id="KW-0274">FAD</keyword>
<dbReference type="InterPro" id="IPR009075">
    <property type="entry name" value="AcylCo_DH/oxidase_C"/>
</dbReference>
<feature type="compositionally biased region" description="Basic and acidic residues" evidence="9">
    <location>
        <begin position="611"/>
        <end position="627"/>
    </location>
</feature>
<sequence>MDTSFGAGRFWGDTGDGSRAPSRWNPEALAHLWKPTHQISQDSEPLTEPLPRSNGAQSELHIEGGHFSAESSFRPERAAPPDSNSDDTLDAQYGDVEDVPAARALHVPATQRMVSPGVGGKEANDPWANFLPGRATVPPERTRPEASRNGHDGYGHDRRERTQNQSTANARRPSHASEATTRIRLGKDLAQSWTTREILHAAELHLEEFDVVHSVVALHRIAKSTDRGELRHDQRLTAVLAKLAATAATATTVSPSSNEMPHVKEVSKALWALAKVGPWADNFEGYGPRGIENGSWSGRAWTGVHRSLKALGTSAIGRLHELDSHGLSNVAWSLAVARFDQRGFVTAIARTALQLLPDFQAQGLANTAWATAHLLAEPEGRGPERKLLECIAKEVGRNAHDFTPQGLANIGWAFATLALSSSTLPWLFPFSLRLRALSRATASYKMNECSCFSQSLLLPVTQLLPRFGALSMELREGLDRVLGELLQTQELYRAAETQQQSLRKAVEQHREALLRSLSGEATPLKLALGEDVAPPIFPKEFGTHSPMASVPAHQPTVPDNLETTQPAYASSSPATSQSGAISQTTSMNLPENVVQVVGESKDTWTAAAEFAMHRPRSDSESRRKSANSDKNSAGKRPSDKRHSDLEVIDSWAAAEMLGVTGEDRMMGRFDTLIGILVLLNAFAMALTLECLGSQSAASLGITGGFSVCDASPVLDVLEHFFVVAFGLELIYRLYCLRCDYFRDYWNWADATLVIIGVTDLYLLDPLLSGSPAHNATTLRVFRVVKLARVVRIVRALRLFRGLRVLVHACGSFLPSLSWSMALLGLCMLSGGLLIGNLLQDYISDESQDPEWRLWVWQHYGTSYRSIYTMYEMTFAGNWGVYARPVLEHVSHAYVVFYVTYITFIVFAAEGMPGPWLSASADPEARSSYSLAEGDYIEFGAYDTSNVKEGTVLCRIDKLEDRTKSGQWSEVTVLAVAGGRPGRGLDFHSDRFRHAPLGDLADHKVDWLKKNKCKKYVDEEVSRMAAPLPTRKGSGSHEGGAGLDFEEARLPAPDASDHDPALKGLHNLEQELAAPKVGKKKRQQVDPSAGKGEWFVEPLGDDPKDRSQGDRRTTSSRDRDSPDRFTNLQRDDAVVVRQANAMAKRAIKGLLEAARRGRYASLEHPYDSYIWYLPEMQRVVLEHLLVVLPRRGSEWLTVVHKSASLHAVLDKPTCDGHDQDATAVDLNGEVPRDDGAALNILELTAFLTELRLPRTMHELDDELSEYINHLYQAIGLEPHSYLPYCLRRGGSPFLPRERPLTSENPSGLLLELWGLENDVECCRKAAYLLVDDEGGLGSACALGRAAPTPRWEVWYEVSVVGFVAPGFHSFFSRVDFPKEQLEKAVCAIEMVAEQEVLLVRVKVVIRVITAIFLRETLEAANNDAELMVQEGLRRKATYIHKLESIFNAIDESQDGLIDEDEMNELFMDTRVTTYLETLDIDVMQSSALFHLLANGDGQITCGDFIDGILRCKGPARAIDQIMMQKDVRLVAEQVRALTDSLENANVIPKKQHKTSWNRHRRRSLVDDQITLLGTAKMTDAARYALAPGFEPEKNIMWTQEMRHEHLMDAVSRELAEGAGNWSQQNLANILWAFAKVAVQPRAGAVRAVVDDALLTIQSWSALNISNLTWSFAKLAVRHQELFSAVESECQQKLIHFSSQNLVNVAWAFAKVVLARQNFFEQIARRAVELAPDFNPQNCSNAVWAFAAVGLASPNLLAATARRAEELAPELQAQDLANLAWAFAKLGRRDAALEETVASEVLQKVESFSPQHLSIIVYSFAQLLAAGTTGLQATPSTATAWPRPSAEDVRRSNPAPAPSAASMVEAILSAATKRVREFDAQGLTNLAQSLAKLEIQREGLHNALVEEAAAKVSSFTNQELAMFAWAAARLGRFAGRALRMVSKETKARLQDLTAQDLSVLVWSFARSGGEDTQDSERSRVPAGVGMLNTLTSTVMRLLHELTPQDLSTIIWGYATAGVEAASMIEAVADESVKKVAKFAPQDMANVAWGLAKLGLLHEQLLEVLCRDFVARANECQAQHLSIAAWSFAKLGVASDELFEAIAQSLAGRAGELDPQGVGNSLWAFGVLCFWHRPCVKAVGGRAVRSVSELTVQEMANVAFGLHTLLRWRRPAADDEAEDDAAMLLKLLMDFLAASGSLFCRKAGLGDGASWTDFANVAKAVSQEGAQAQSDVLKELEVRFRRLHLEKLLEELLHTQQGGEGALLRVQQVLDDASIDTSVFGGVPHLGEQYSKEALRRLGLMAKEPTPRTNQQKQAMQAFHSDGGSMAGPVKPEALVPGHPTHQVLNQVRPLCAYNAFSCDVALRAGVIAHGGAWGEARLQQLGEAVGSEEWQARASEANRHSPRLETHDRFGNRRDAAEFHPSYHLLMDLGITSGVSAFAWQPENCGKSGAHVIRAALMYLMYQLDPGVCCPLTMSFAAVPALLQQQGSHDPDGYVAKLIEKLISCKYSGKDAPLPSKPGATVGMSMTEKQGGSDVRANMTEAQPVNGMRQSPGHGFWLVGHKWFTSAPMSDAFLTLAQTMHGVSCFIVPRWLPDGNRNAGFTVQRLKEKIGDKSNASSEVEYRNAWGLLLGAQGRGVRTIVEMVVHTRLDCVIGSSALMRLSAQLAFHHASERKAFGRRLLDQPLMRRVLADLAIESEAALATWLRLARGLDQKEGPFVRIAVAVAKYFVCKRAPLVAYEAMECHGGNGYVEEGPIARLFRQSPLNAIWEGSGNIICLDVLRALRREPESSTALMGELQSALAAAEAAKSHAPNSYARVLQGLQQDLASDPSSLEQHARHIVDKLAVCLQAAILLNQGDARVAHAFLATRLPDTDGPVLGTSSIGSLTARLMEDTVEHLLQRLRTDPWRHPPVFDGIDIESIHKRYLQEPESAAAARWVDDARRQCRAALGGIWQIPATDTVVAHVSWDVTCFDHTWRNSGKVYHAASQRAQARGAAPAAVPKTIEDLLAPLRQHLRRDTHPERLALLELMHAMAQAEADETLEELSDQSLRDFLKKCEGAAQVYVSQYPCVSCLAVFCQFKHRCPKIGLEVAFDNAWTSFCGRPRCQVR</sequence>
<dbReference type="Pfam" id="PF00520">
    <property type="entry name" value="Ion_trans"/>
    <property type="match status" value="1"/>
</dbReference>
<dbReference type="GO" id="GO:0016020">
    <property type="term" value="C:membrane"/>
    <property type="evidence" value="ECO:0007669"/>
    <property type="project" value="UniProtKB-SubCell"/>
</dbReference>
<dbReference type="OrthoDB" id="448314at2759"/>
<dbReference type="GO" id="GO:0005216">
    <property type="term" value="F:monoatomic ion channel activity"/>
    <property type="evidence" value="ECO:0007669"/>
    <property type="project" value="InterPro"/>
</dbReference>
<feature type="transmembrane region" description="Helical" evidence="10">
    <location>
        <begin position="804"/>
        <end position="834"/>
    </location>
</feature>
<dbReference type="Gene3D" id="2.40.110.20">
    <property type="match status" value="1"/>
</dbReference>
<dbReference type="PROSITE" id="PS50035">
    <property type="entry name" value="PLD"/>
    <property type="match status" value="1"/>
</dbReference>
<evidence type="ECO:0000259" key="11">
    <source>
        <dbReference type="PROSITE" id="PS50035"/>
    </source>
</evidence>
<feature type="region of interest" description="Disordered" evidence="9">
    <location>
        <begin position="1071"/>
        <end position="1128"/>
    </location>
</feature>
<feature type="region of interest" description="Disordered" evidence="9">
    <location>
        <begin position="1"/>
        <end position="91"/>
    </location>
</feature>
<feature type="region of interest" description="Disordered" evidence="9">
    <location>
        <begin position="537"/>
        <end position="581"/>
    </location>
</feature>
<evidence type="ECO:0000313" key="14">
    <source>
        <dbReference type="Proteomes" id="UP000186817"/>
    </source>
</evidence>
<dbReference type="Pfam" id="PF26188">
    <property type="entry name" value="RESC6"/>
    <property type="match status" value="2"/>
</dbReference>
<dbReference type="PROSITE" id="PS50222">
    <property type="entry name" value="EF_HAND_2"/>
    <property type="match status" value="1"/>
</dbReference>
<evidence type="ECO:0000256" key="4">
    <source>
        <dbReference type="ARBA" id="ARBA00022692"/>
    </source>
</evidence>
<feature type="compositionally biased region" description="Polar residues" evidence="9">
    <location>
        <begin position="561"/>
        <end position="581"/>
    </location>
</feature>
<dbReference type="GO" id="GO:0003995">
    <property type="term" value="F:acyl-CoA dehydrogenase activity"/>
    <property type="evidence" value="ECO:0007669"/>
    <property type="project" value="TreeGrafter"/>
</dbReference>
<proteinExistence type="inferred from homology"/>
<dbReference type="Gene3D" id="6.10.250.600">
    <property type="match status" value="1"/>
</dbReference>
<dbReference type="InterPro" id="IPR027359">
    <property type="entry name" value="Volt_channel_dom_sf"/>
</dbReference>
<dbReference type="InterPro" id="IPR005821">
    <property type="entry name" value="Ion_trans_dom"/>
</dbReference>
<dbReference type="SUPFAM" id="SSF56645">
    <property type="entry name" value="Acyl-CoA dehydrogenase NM domain-like"/>
    <property type="match status" value="1"/>
</dbReference>
<dbReference type="Gene3D" id="1.10.238.10">
    <property type="entry name" value="EF-hand"/>
    <property type="match status" value="1"/>
</dbReference>
<organism evidence="13 14">
    <name type="scientific">Symbiodinium microadriaticum</name>
    <name type="common">Dinoflagellate</name>
    <name type="synonym">Zooxanthella microadriatica</name>
    <dbReference type="NCBI Taxonomy" id="2951"/>
    <lineage>
        <taxon>Eukaryota</taxon>
        <taxon>Sar</taxon>
        <taxon>Alveolata</taxon>
        <taxon>Dinophyceae</taxon>
        <taxon>Suessiales</taxon>
        <taxon>Symbiodiniaceae</taxon>
        <taxon>Symbiodinium</taxon>
    </lineage>
</organism>
<evidence type="ECO:0000256" key="10">
    <source>
        <dbReference type="SAM" id="Phobius"/>
    </source>
</evidence>
<evidence type="ECO:0000256" key="8">
    <source>
        <dbReference type="ARBA" id="ARBA00023136"/>
    </source>
</evidence>
<keyword evidence="6" id="KW-0106">Calcium</keyword>
<feature type="domain" description="EF-hand" evidence="12">
    <location>
        <begin position="1436"/>
        <end position="1471"/>
    </location>
</feature>
<dbReference type="SUPFAM" id="SSF47473">
    <property type="entry name" value="EF-hand"/>
    <property type="match status" value="1"/>
</dbReference>
<dbReference type="InterPro" id="IPR018247">
    <property type="entry name" value="EF_Hand_1_Ca_BS"/>
</dbReference>
<feature type="region of interest" description="Disordered" evidence="9">
    <location>
        <begin position="611"/>
        <end position="642"/>
    </location>
</feature>
<dbReference type="PROSITE" id="PS00018">
    <property type="entry name" value="EF_HAND_1"/>
    <property type="match status" value="1"/>
</dbReference>
<keyword evidence="7 10" id="KW-1133">Transmembrane helix</keyword>
<dbReference type="InterPro" id="IPR041504">
    <property type="entry name" value="AidB_N"/>
</dbReference>
<dbReference type="PANTHER" id="PTHR42707">
    <property type="entry name" value="ACYL-COA DEHYDROGENASE"/>
    <property type="match status" value="1"/>
</dbReference>
<evidence type="ECO:0000256" key="6">
    <source>
        <dbReference type="ARBA" id="ARBA00022837"/>
    </source>
</evidence>
<evidence type="ECO:0000313" key="13">
    <source>
        <dbReference type="EMBL" id="OLP95982.1"/>
    </source>
</evidence>
<comment type="caution">
    <text evidence="13">The sequence shown here is derived from an EMBL/GenBank/DDBJ whole genome shotgun (WGS) entry which is preliminary data.</text>
</comment>
<evidence type="ECO:0000256" key="9">
    <source>
        <dbReference type="SAM" id="MobiDB-lite"/>
    </source>
</evidence>
<keyword evidence="14" id="KW-1185">Reference proteome</keyword>
<protein>
    <submittedName>
        <fullName evidence="13">Putative acyl-CoA dehydrogenase AidB</fullName>
    </submittedName>
</protein>
<dbReference type="Gene3D" id="1.20.120.350">
    <property type="entry name" value="Voltage-gated potassium channels. Chain C"/>
    <property type="match status" value="1"/>
</dbReference>
<evidence type="ECO:0000256" key="3">
    <source>
        <dbReference type="ARBA" id="ARBA00022630"/>
    </source>
</evidence>
<reference evidence="13 14" key="1">
    <citation type="submission" date="2016-02" db="EMBL/GenBank/DDBJ databases">
        <title>Genome analysis of coral dinoflagellate symbionts highlights evolutionary adaptations to a symbiotic lifestyle.</title>
        <authorList>
            <person name="Aranda M."/>
            <person name="Li Y."/>
            <person name="Liew Y.J."/>
            <person name="Baumgarten S."/>
            <person name="Simakov O."/>
            <person name="Wilson M."/>
            <person name="Piel J."/>
            <person name="Ashoor H."/>
            <person name="Bougouffa S."/>
            <person name="Bajic V.B."/>
            <person name="Ryu T."/>
            <person name="Ravasi T."/>
            <person name="Bayer T."/>
            <person name="Micklem G."/>
            <person name="Kim H."/>
            <person name="Bhak J."/>
            <person name="Lajeunesse T.C."/>
            <person name="Voolstra C.R."/>
        </authorList>
    </citation>
    <scope>NUCLEOTIDE SEQUENCE [LARGE SCALE GENOMIC DNA]</scope>
    <source>
        <strain evidence="13 14">CCMP2467</strain>
    </source>
</reference>
<feature type="region of interest" description="Disordered" evidence="9">
    <location>
        <begin position="1832"/>
        <end position="1855"/>
    </location>
</feature>
<evidence type="ECO:0000256" key="2">
    <source>
        <dbReference type="ARBA" id="ARBA00009347"/>
    </source>
</evidence>
<dbReference type="Gene3D" id="1.20.140.10">
    <property type="entry name" value="Butyryl-CoA Dehydrogenase, subunit A, domain 3"/>
    <property type="match status" value="1"/>
</dbReference>
<evidence type="ECO:0000256" key="5">
    <source>
        <dbReference type="ARBA" id="ARBA00022827"/>
    </source>
</evidence>
<evidence type="ECO:0000256" key="1">
    <source>
        <dbReference type="ARBA" id="ARBA00004141"/>
    </source>
</evidence>
<dbReference type="EMBL" id="LSRX01000483">
    <property type="protein sequence ID" value="OLP95982.1"/>
    <property type="molecule type" value="Genomic_DNA"/>
</dbReference>
<dbReference type="InterPro" id="IPR002048">
    <property type="entry name" value="EF_hand_dom"/>
</dbReference>
<dbReference type="Proteomes" id="UP000186817">
    <property type="component" value="Unassembled WGS sequence"/>
</dbReference>
<name>A0A1Q9DLD1_SYMMI</name>
<dbReference type="InterPro" id="IPR011992">
    <property type="entry name" value="EF-hand-dom_pair"/>
</dbReference>
<feature type="compositionally biased region" description="Basic and acidic residues" evidence="9">
    <location>
        <begin position="1100"/>
        <end position="1128"/>
    </location>
</feature>
<keyword evidence="8 10" id="KW-0472">Membrane</keyword>
<evidence type="ECO:0000259" key="12">
    <source>
        <dbReference type="PROSITE" id="PS50222"/>
    </source>
</evidence>
<feature type="region of interest" description="Disordered" evidence="9">
    <location>
        <begin position="108"/>
        <end position="183"/>
    </location>
</feature>
<dbReference type="Pfam" id="PF00441">
    <property type="entry name" value="Acyl-CoA_dh_1"/>
    <property type="match status" value="1"/>
</dbReference>
<feature type="domain" description="PLD phosphodiesterase" evidence="11">
    <location>
        <begin position="1553"/>
        <end position="1580"/>
    </location>
</feature>
<dbReference type="SUPFAM" id="SSF81324">
    <property type="entry name" value="Voltage-gated potassium channels"/>
    <property type="match status" value="1"/>
</dbReference>
<evidence type="ECO:0000256" key="7">
    <source>
        <dbReference type="ARBA" id="ARBA00022989"/>
    </source>
</evidence>
<dbReference type="PANTHER" id="PTHR42707:SF3">
    <property type="entry name" value="ACYL-COA DEHYDROGENASE AIDB-RELATED"/>
    <property type="match status" value="1"/>
</dbReference>
<dbReference type="InterPro" id="IPR036250">
    <property type="entry name" value="AcylCo_DH-like_C"/>
</dbReference>
<gene>
    <name evidence="13" type="primary">aidB</name>
    <name evidence="13" type="ORF">AK812_SmicGene21804</name>
</gene>
<feature type="transmembrane region" description="Helical" evidence="10">
    <location>
        <begin position="672"/>
        <end position="696"/>
    </location>
</feature>
<keyword evidence="3" id="KW-0285">Flavoprotein</keyword>
<dbReference type="Pfam" id="PF18158">
    <property type="entry name" value="AidB_N"/>
    <property type="match status" value="1"/>
</dbReference>
<dbReference type="Pfam" id="PF02770">
    <property type="entry name" value="Acyl-CoA_dh_M"/>
    <property type="match status" value="1"/>
</dbReference>